<organism evidence="3 4">
    <name type="scientific">Candidatus Desantisbacteria bacterium CG1_02_38_46</name>
    <dbReference type="NCBI Taxonomy" id="1817893"/>
    <lineage>
        <taxon>Bacteria</taxon>
        <taxon>Candidatus Desantisiibacteriota</taxon>
    </lineage>
</organism>
<dbReference type="NCBIfam" id="NF033542">
    <property type="entry name" value="transpos_IS110"/>
    <property type="match status" value="1"/>
</dbReference>
<sequence length="336" mass="38763">MMYLGIDHHKHYSQVVVMDKDGITHLNRKINNDKESIETLKRRFNQPIKAVIEAGHNWGKMYDLLEESNIATEVAHPLKVRAIAEARIKTDSIDAKTLAHLLRTDLIPSVHVPSKEVREQKNLLRYRLWLVRLQTMTKNRIYNVLDRNSIDTKGLNIFAKKTREQIKNLSLKDIDKKLLKDHYDILEVIEQHIKDTESWIDSSLKDNQYIAILDSMPGFAKILSALAALEIDNVERFAHPGKFASYCGLIPSTYSSGGKTYHGRLICTCNSYLKYAFIEAAWASIRSSTYCRSCYEKIKESKGSNVAIVSLARRLSQIAYKCLKENRKYEERPYLQ</sequence>
<dbReference type="GO" id="GO:0006313">
    <property type="term" value="P:DNA transposition"/>
    <property type="evidence" value="ECO:0007669"/>
    <property type="project" value="InterPro"/>
</dbReference>
<reference evidence="3 4" key="1">
    <citation type="journal article" date="2016" name="Environ. Microbiol.">
        <title>Genomic resolution of a cold subsurface aquifer community provides metabolic insights for novel microbes adapted to high CO concentrations.</title>
        <authorList>
            <person name="Probst A.J."/>
            <person name="Castelle C.J."/>
            <person name="Singh A."/>
            <person name="Brown C.T."/>
            <person name="Anantharaman K."/>
            <person name="Sharon I."/>
            <person name="Hug L.A."/>
            <person name="Burstein D."/>
            <person name="Emerson J.B."/>
            <person name="Thomas B.C."/>
            <person name="Banfield J.F."/>
        </authorList>
    </citation>
    <scope>NUCLEOTIDE SEQUENCE [LARGE SCALE GENOMIC DNA]</scope>
    <source>
        <strain evidence="3">CG1_02_38_46</strain>
    </source>
</reference>
<feature type="domain" description="Transposase IS116/IS110/IS902 C-terminal" evidence="2">
    <location>
        <begin position="212"/>
        <end position="293"/>
    </location>
</feature>
<dbReference type="STRING" id="1817893.AUJ66_07960"/>
<name>A0A1J4SB68_9BACT</name>
<evidence type="ECO:0000313" key="3">
    <source>
        <dbReference type="EMBL" id="OIN95908.1"/>
    </source>
</evidence>
<dbReference type="Pfam" id="PF01548">
    <property type="entry name" value="DEDD_Tnp_IS110"/>
    <property type="match status" value="1"/>
</dbReference>
<dbReference type="Proteomes" id="UP000182278">
    <property type="component" value="Unassembled WGS sequence"/>
</dbReference>
<dbReference type="GO" id="GO:0004803">
    <property type="term" value="F:transposase activity"/>
    <property type="evidence" value="ECO:0007669"/>
    <property type="project" value="InterPro"/>
</dbReference>
<proteinExistence type="predicted"/>
<protein>
    <submittedName>
        <fullName evidence="3">Uncharacterized protein</fullName>
    </submittedName>
</protein>
<comment type="caution">
    <text evidence="3">The sequence shown here is derived from an EMBL/GenBank/DDBJ whole genome shotgun (WGS) entry which is preliminary data.</text>
</comment>
<evidence type="ECO:0000259" key="1">
    <source>
        <dbReference type="Pfam" id="PF01548"/>
    </source>
</evidence>
<dbReference type="PANTHER" id="PTHR33055">
    <property type="entry name" value="TRANSPOSASE FOR INSERTION SEQUENCE ELEMENT IS1111A"/>
    <property type="match status" value="1"/>
</dbReference>
<dbReference type="InterPro" id="IPR003346">
    <property type="entry name" value="Transposase_20"/>
</dbReference>
<feature type="domain" description="Transposase IS110-like N-terminal" evidence="1">
    <location>
        <begin position="4"/>
        <end position="147"/>
    </location>
</feature>
<dbReference type="EMBL" id="MNUO01000122">
    <property type="protein sequence ID" value="OIN95908.1"/>
    <property type="molecule type" value="Genomic_DNA"/>
</dbReference>
<evidence type="ECO:0000313" key="4">
    <source>
        <dbReference type="Proteomes" id="UP000182278"/>
    </source>
</evidence>
<dbReference type="AlphaFoldDB" id="A0A1J4SB68"/>
<gene>
    <name evidence="3" type="ORF">AUJ66_07960</name>
</gene>
<dbReference type="PANTHER" id="PTHR33055:SF15">
    <property type="entry name" value="TRANSPOSASE-RELATED"/>
    <property type="match status" value="1"/>
</dbReference>
<dbReference type="Pfam" id="PF02371">
    <property type="entry name" value="Transposase_20"/>
    <property type="match status" value="1"/>
</dbReference>
<accession>A0A1J4SB68</accession>
<dbReference type="InterPro" id="IPR047650">
    <property type="entry name" value="Transpos_IS110"/>
</dbReference>
<dbReference type="GO" id="GO:0003677">
    <property type="term" value="F:DNA binding"/>
    <property type="evidence" value="ECO:0007669"/>
    <property type="project" value="InterPro"/>
</dbReference>
<dbReference type="InterPro" id="IPR002525">
    <property type="entry name" value="Transp_IS110-like_N"/>
</dbReference>
<evidence type="ECO:0000259" key="2">
    <source>
        <dbReference type="Pfam" id="PF02371"/>
    </source>
</evidence>